<organism evidence="6 7">
    <name type="scientific">Mortierella polycephala</name>
    <dbReference type="NCBI Taxonomy" id="41804"/>
    <lineage>
        <taxon>Eukaryota</taxon>
        <taxon>Fungi</taxon>
        <taxon>Fungi incertae sedis</taxon>
        <taxon>Mucoromycota</taxon>
        <taxon>Mortierellomycotina</taxon>
        <taxon>Mortierellomycetes</taxon>
        <taxon>Mortierellales</taxon>
        <taxon>Mortierellaceae</taxon>
        <taxon>Mortierella</taxon>
    </lineage>
</organism>
<dbReference type="AlphaFoldDB" id="A0A9P6UAI9"/>
<dbReference type="GO" id="GO:0008270">
    <property type="term" value="F:zinc ion binding"/>
    <property type="evidence" value="ECO:0007669"/>
    <property type="project" value="UniProtKB-KW"/>
</dbReference>
<keyword evidence="1" id="KW-0479">Metal-binding</keyword>
<dbReference type="OrthoDB" id="265717at2759"/>
<dbReference type="EMBL" id="JAAAJA010000015">
    <property type="protein sequence ID" value="KAG0266579.1"/>
    <property type="molecule type" value="Genomic_DNA"/>
</dbReference>
<dbReference type="InterPro" id="IPR052298">
    <property type="entry name" value="ZMYND10"/>
</dbReference>
<dbReference type="PANTHER" id="PTHR13244:SF7">
    <property type="entry name" value="ZINC FINGER MYND DOMAIN-CONTAINING PROTEIN 10"/>
    <property type="match status" value="1"/>
</dbReference>
<keyword evidence="3" id="KW-0862">Zinc</keyword>
<dbReference type="PROSITE" id="PS50865">
    <property type="entry name" value="ZF_MYND_2"/>
    <property type="match status" value="1"/>
</dbReference>
<reference evidence="6" key="1">
    <citation type="journal article" date="2020" name="Fungal Divers.">
        <title>Resolving the Mortierellaceae phylogeny through synthesis of multi-gene phylogenetics and phylogenomics.</title>
        <authorList>
            <person name="Vandepol N."/>
            <person name="Liber J."/>
            <person name="Desiro A."/>
            <person name="Na H."/>
            <person name="Kennedy M."/>
            <person name="Barry K."/>
            <person name="Grigoriev I.V."/>
            <person name="Miller A.N."/>
            <person name="O'Donnell K."/>
            <person name="Stajich J.E."/>
            <person name="Bonito G."/>
        </authorList>
    </citation>
    <scope>NUCLEOTIDE SEQUENCE</scope>
    <source>
        <strain evidence="6">KOD948</strain>
    </source>
</reference>
<keyword evidence="2 4" id="KW-0863">Zinc-finger</keyword>
<evidence type="ECO:0000256" key="3">
    <source>
        <dbReference type="ARBA" id="ARBA00022833"/>
    </source>
</evidence>
<evidence type="ECO:0000313" key="6">
    <source>
        <dbReference type="EMBL" id="KAG0266579.1"/>
    </source>
</evidence>
<accession>A0A9P6UAI9</accession>
<comment type="caution">
    <text evidence="6">The sequence shown here is derived from an EMBL/GenBank/DDBJ whole genome shotgun (WGS) entry which is preliminary data.</text>
</comment>
<proteinExistence type="predicted"/>
<evidence type="ECO:0000313" key="7">
    <source>
        <dbReference type="Proteomes" id="UP000726737"/>
    </source>
</evidence>
<dbReference type="PROSITE" id="PS01360">
    <property type="entry name" value="ZF_MYND_1"/>
    <property type="match status" value="1"/>
</dbReference>
<dbReference type="GO" id="GO:0005737">
    <property type="term" value="C:cytoplasm"/>
    <property type="evidence" value="ECO:0007669"/>
    <property type="project" value="TreeGrafter"/>
</dbReference>
<dbReference type="SUPFAM" id="SSF144232">
    <property type="entry name" value="HIT/MYND zinc finger-like"/>
    <property type="match status" value="1"/>
</dbReference>
<dbReference type="PANTHER" id="PTHR13244">
    <property type="entry name" value="ZINC FINGER MYND DOMAIN CONTAINING PROTEIN 10"/>
    <property type="match status" value="1"/>
</dbReference>
<evidence type="ECO:0000259" key="5">
    <source>
        <dbReference type="PROSITE" id="PS50865"/>
    </source>
</evidence>
<protein>
    <recommendedName>
        <fullName evidence="5">MYND-type domain-containing protein</fullName>
    </recommendedName>
</protein>
<dbReference type="InterPro" id="IPR002893">
    <property type="entry name" value="Znf_MYND"/>
</dbReference>
<dbReference type="Gene3D" id="6.10.140.2220">
    <property type="match status" value="1"/>
</dbReference>
<sequence length="201" mass="23463">MSALLDRRYFPAYNELPFDCYVNLAFYHERNGILTPAFHWCFMAEIMDDTFAQTSFLRHRLEAKDRDGARMPILFYLDRGVTLDTTHFKTGNTIFVRYAEQHAFMDGSNGLRIENPSSFYVVPYSLSAIVEAHRRVTSNVCNKCQKKATLRCAKCKQAFYCSRECQVDNWTDHKAPCRILTKVAPVTSLDHTRFMEFELFH</sequence>
<dbReference type="Pfam" id="PF01753">
    <property type="entry name" value="zf-MYND"/>
    <property type="match status" value="1"/>
</dbReference>
<evidence type="ECO:0000256" key="4">
    <source>
        <dbReference type="PROSITE-ProRule" id="PRU00134"/>
    </source>
</evidence>
<dbReference type="Proteomes" id="UP000726737">
    <property type="component" value="Unassembled WGS sequence"/>
</dbReference>
<gene>
    <name evidence="6" type="ORF">BG011_001768</name>
</gene>
<name>A0A9P6UAI9_9FUNG</name>
<feature type="domain" description="MYND-type" evidence="5">
    <location>
        <begin position="141"/>
        <end position="177"/>
    </location>
</feature>
<evidence type="ECO:0000256" key="2">
    <source>
        <dbReference type="ARBA" id="ARBA00022771"/>
    </source>
</evidence>
<keyword evidence="7" id="KW-1185">Reference proteome</keyword>
<evidence type="ECO:0000256" key="1">
    <source>
        <dbReference type="ARBA" id="ARBA00022723"/>
    </source>
</evidence>